<dbReference type="InterPro" id="IPR052032">
    <property type="entry name" value="ATP-dep_AA_Ligase"/>
</dbReference>
<dbReference type="EMBL" id="CP016369">
    <property type="protein sequence ID" value="APG49410.1"/>
    <property type="molecule type" value="Genomic_DNA"/>
</dbReference>
<evidence type="ECO:0000256" key="3">
    <source>
        <dbReference type="ARBA" id="ARBA00022840"/>
    </source>
</evidence>
<dbReference type="RefSeq" id="WP_072506976.1">
    <property type="nucleotide sequence ID" value="NZ_CP016369.1"/>
</dbReference>
<dbReference type="InterPro" id="IPR041472">
    <property type="entry name" value="BL00235/CARNS1_N"/>
</dbReference>
<dbReference type="PANTHER" id="PTHR43585:SF2">
    <property type="entry name" value="ATP-GRASP ENZYME FSQD"/>
    <property type="match status" value="1"/>
</dbReference>
<dbReference type="Pfam" id="PF18130">
    <property type="entry name" value="ATPgrasp_N"/>
    <property type="match status" value="1"/>
</dbReference>
<dbReference type="GO" id="GO:0016874">
    <property type="term" value="F:ligase activity"/>
    <property type="evidence" value="ECO:0007669"/>
    <property type="project" value="UniProtKB-KW"/>
</dbReference>
<keyword evidence="7" id="KW-1185">Reference proteome</keyword>
<proteinExistence type="predicted"/>
<name>A0A1L3IB66_9RHOB</name>
<evidence type="ECO:0000313" key="7">
    <source>
        <dbReference type="Proteomes" id="UP000183859"/>
    </source>
</evidence>
<dbReference type="Gene3D" id="3.30.470.20">
    <property type="entry name" value="ATP-grasp fold, B domain"/>
    <property type="match status" value="1"/>
</dbReference>
<sequence>MSEPKRNILMIGGRDHTFVRIGDMGLRYSALQIRAHLTDHLLDHAETVVVTDYEDIDSSVALAQALHRKTPFDAVFSFAEYGFLTAAHIAEVLNLPSNCQVSTVQLTRNKRLMREALRASGIKDVPFARVRSAAEIADFVAHHGECIIKPAEGGGSEGVYLVDATTDISRALAHAVQVGRDELIAEAFIPGPEYSVETMSVEGAHRILAVTEKTTSGAPYFIESGHVQPAALSADDAARIGERVRVLLDAVGYRTGPAHTEVKLNDGAVHVIETQTRNGGDQIWELTLETTGADVFKETFAAVLGLDYSAPPPAARAMAIRYMLAQDRVLDAITGLDCAARAEGVARVQSSAKPGTRYDAVLSAASRVAYVLARGDSREQALAHAEAAVAQIELR</sequence>
<dbReference type="KEGG" id="php:PhaeoP97_04060"/>
<reference evidence="7" key="1">
    <citation type="submission" date="2016-07" db="EMBL/GenBank/DDBJ databases">
        <title>Phaeobacter portensis sp. nov., a tropodithietic acid producing bacterium isolated from a German harbor.</title>
        <authorList>
            <person name="Freese H.M."/>
            <person name="Bunk B."/>
            <person name="Breider S."/>
            <person name="Brinkhoff T."/>
        </authorList>
    </citation>
    <scope>NUCLEOTIDE SEQUENCE [LARGE SCALE GENOMIC DNA]</scope>
    <source>
        <strain evidence="7">P97</strain>
        <plasmid evidence="7">pp97_e</plasmid>
    </source>
</reference>
<dbReference type="Gene3D" id="3.40.50.20">
    <property type="match status" value="1"/>
</dbReference>
<gene>
    <name evidence="6" type="primary">vanC</name>
    <name evidence="6" type="ORF">PhaeoP97_04060</name>
</gene>
<dbReference type="GO" id="GO:0046872">
    <property type="term" value="F:metal ion binding"/>
    <property type="evidence" value="ECO:0007669"/>
    <property type="project" value="InterPro"/>
</dbReference>
<dbReference type="GO" id="GO:0005524">
    <property type="term" value="F:ATP binding"/>
    <property type="evidence" value="ECO:0007669"/>
    <property type="project" value="UniProtKB-UniRule"/>
</dbReference>
<organism evidence="6 7">
    <name type="scientific">Phaeobacter porticola</name>
    <dbReference type="NCBI Taxonomy" id="1844006"/>
    <lineage>
        <taxon>Bacteria</taxon>
        <taxon>Pseudomonadati</taxon>
        <taxon>Pseudomonadota</taxon>
        <taxon>Alphaproteobacteria</taxon>
        <taxon>Rhodobacterales</taxon>
        <taxon>Roseobacteraceae</taxon>
        <taxon>Phaeobacter</taxon>
    </lineage>
</organism>
<dbReference type="Pfam" id="PF13535">
    <property type="entry name" value="ATP-grasp_4"/>
    <property type="match status" value="1"/>
</dbReference>
<evidence type="ECO:0000256" key="4">
    <source>
        <dbReference type="PROSITE-ProRule" id="PRU00409"/>
    </source>
</evidence>
<keyword evidence="2 4" id="KW-0547">Nucleotide-binding</keyword>
<dbReference type="Proteomes" id="UP000183859">
    <property type="component" value="Plasmid pP97_e"/>
</dbReference>
<evidence type="ECO:0000313" key="6">
    <source>
        <dbReference type="EMBL" id="APG49410.1"/>
    </source>
</evidence>
<protein>
    <submittedName>
        <fullName evidence="6">Vancomycin C-type resistance protein VanC</fullName>
        <ecNumber evidence="6">6.3.2.-</ecNumber>
    </submittedName>
</protein>
<accession>A0A1L3IB66</accession>
<evidence type="ECO:0000256" key="2">
    <source>
        <dbReference type="ARBA" id="ARBA00022741"/>
    </source>
</evidence>
<keyword evidence="1 6" id="KW-0436">Ligase</keyword>
<dbReference type="PANTHER" id="PTHR43585">
    <property type="entry name" value="FUMIPYRROLE BIOSYNTHESIS PROTEIN C"/>
    <property type="match status" value="1"/>
</dbReference>
<keyword evidence="3 4" id="KW-0067">ATP-binding</keyword>
<keyword evidence="6" id="KW-0614">Plasmid</keyword>
<dbReference type="Pfam" id="PF18603">
    <property type="entry name" value="LAL_C2"/>
    <property type="match status" value="1"/>
</dbReference>
<feature type="domain" description="ATP-grasp" evidence="5">
    <location>
        <begin position="114"/>
        <end position="304"/>
    </location>
</feature>
<dbReference type="InterPro" id="IPR011761">
    <property type="entry name" value="ATP-grasp"/>
</dbReference>
<dbReference type="PROSITE" id="PS50975">
    <property type="entry name" value="ATP_GRASP"/>
    <property type="match status" value="1"/>
</dbReference>
<dbReference type="InterPro" id="IPR040570">
    <property type="entry name" value="LAL_C2"/>
</dbReference>
<evidence type="ECO:0000259" key="5">
    <source>
        <dbReference type="PROSITE" id="PS50975"/>
    </source>
</evidence>
<dbReference type="EC" id="6.3.2.-" evidence="6"/>
<dbReference type="SUPFAM" id="SSF56059">
    <property type="entry name" value="Glutathione synthetase ATP-binding domain-like"/>
    <property type="match status" value="1"/>
</dbReference>
<dbReference type="AlphaFoldDB" id="A0A1L3IB66"/>
<evidence type="ECO:0000256" key="1">
    <source>
        <dbReference type="ARBA" id="ARBA00022598"/>
    </source>
</evidence>
<geneLocation type="plasmid" evidence="7">
    <name>pp97_e</name>
</geneLocation>